<dbReference type="PANTHER" id="PTHR12526:SF638">
    <property type="entry name" value="SPORE COAT PROTEIN SA"/>
    <property type="match status" value="1"/>
</dbReference>
<name>A0ABW6JU97_9BACI</name>
<dbReference type="Pfam" id="PF13439">
    <property type="entry name" value="Glyco_transf_4"/>
    <property type="match status" value="1"/>
</dbReference>
<keyword evidence="4" id="KW-1185">Reference proteome</keyword>
<evidence type="ECO:0000313" key="3">
    <source>
        <dbReference type="EMBL" id="MFE8695436.1"/>
    </source>
</evidence>
<protein>
    <submittedName>
        <fullName evidence="3">Glycosyltransferase family 4 protein</fullName>
        <ecNumber evidence="3">2.4.-.-</ecNumber>
    </submittedName>
</protein>
<dbReference type="SUPFAM" id="SSF53756">
    <property type="entry name" value="UDP-Glycosyltransferase/glycogen phosphorylase"/>
    <property type="match status" value="1"/>
</dbReference>
<feature type="domain" description="Glycosyl transferase family 1" evidence="1">
    <location>
        <begin position="296"/>
        <end position="455"/>
    </location>
</feature>
<reference evidence="3 4" key="1">
    <citation type="submission" date="2024-08" db="EMBL/GenBank/DDBJ databases">
        <title>Two novel Cytobacillus novel species.</title>
        <authorList>
            <person name="Liu G."/>
        </authorList>
    </citation>
    <scope>NUCLEOTIDE SEQUENCE [LARGE SCALE GENOMIC DNA]</scope>
    <source>
        <strain evidence="3 4">FJAT-53684</strain>
    </source>
</reference>
<comment type="caution">
    <text evidence="3">The sequence shown here is derived from an EMBL/GenBank/DDBJ whole genome shotgun (WGS) entry which is preliminary data.</text>
</comment>
<dbReference type="RefSeq" id="WP_389215558.1">
    <property type="nucleotide sequence ID" value="NZ_JBIACJ010000002.1"/>
</dbReference>
<evidence type="ECO:0000313" key="4">
    <source>
        <dbReference type="Proteomes" id="UP001601058"/>
    </source>
</evidence>
<dbReference type="Proteomes" id="UP001601058">
    <property type="component" value="Unassembled WGS sequence"/>
</dbReference>
<dbReference type="InterPro" id="IPR028098">
    <property type="entry name" value="Glyco_trans_4-like_N"/>
</dbReference>
<dbReference type="InterPro" id="IPR001296">
    <property type="entry name" value="Glyco_trans_1"/>
</dbReference>
<keyword evidence="3" id="KW-0328">Glycosyltransferase</keyword>
<dbReference type="EC" id="2.4.-.-" evidence="3"/>
<dbReference type="PANTHER" id="PTHR12526">
    <property type="entry name" value="GLYCOSYLTRANSFERASE"/>
    <property type="match status" value="1"/>
</dbReference>
<gene>
    <name evidence="3" type="ORF">ACFYKT_03570</name>
</gene>
<evidence type="ECO:0000259" key="1">
    <source>
        <dbReference type="Pfam" id="PF00534"/>
    </source>
</evidence>
<organism evidence="3 4">
    <name type="scientific">Cytobacillus mangrovibacter</name>
    <dbReference type="NCBI Taxonomy" id="3299024"/>
    <lineage>
        <taxon>Bacteria</taxon>
        <taxon>Bacillati</taxon>
        <taxon>Bacillota</taxon>
        <taxon>Bacilli</taxon>
        <taxon>Bacillales</taxon>
        <taxon>Bacillaceae</taxon>
        <taxon>Cytobacillus</taxon>
    </lineage>
</organism>
<dbReference type="GO" id="GO:0016757">
    <property type="term" value="F:glycosyltransferase activity"/>
    <property type="evidence" value="ECO:0007669"/>
    <property type="project" value="UniProtKB-KW"/>
</dbReference>
<keyword evidence="3" id="KW-0808">Transferase</keyword>
<dbReference type="CDD" id="cd03801">
    <property type="entry name" value="GT4_PimA-like"/>
    <property type="match status" value="1"/>
</dbReference>
<feature type="domain" description="Glycosyltransferase subfamily 4-like N-terminal" evidence="2">
    <location>
        <begin position="108"/>
        <end position="280"/>
    </location>
</feature>
<dbReference type="EMBL" id="JBIACJ010000002">
    <property type="protein sequence ID" value="MFE8695436.1"/>
    <property type="molecule type" value="Genomic_DNA"/>
</dbReference>
<proteinExistence type="predicted"/>
<dbReference type="Gene3D" id="3.40.50.2000">
    <property type="entry name" value="Glycogen Phosphorylase B"/>
    <property type="match status" value="2"/>
</dbReference>
<accession>A0ABW6JU97</accession>
<sequence length="488" mass="55393">MVAEGSRNSDQVSKLKLEECTHPSQPWIDHVSTYSYYEKEPYPVLFTNKDRVVNPIMGMHSERDSSEWLNLCNNPPLANSIVCSKKANGIKERPEILLLAWEYPPHLVGGLAKHVHGLSRGLHRLGYKVIVITANPGHLVDEELMEGIHIYRVKSFHANNHHFLEWVNGLNIAIVQKALELSALYHFAVMHAHDWLVSDSAISLKLYLHIPLISTIHATEHGRNKGIYTELQKYIHEKERQLINKTDHIIVCSDYMNVEVMELFEVNDQKISIIPNGVEENQFPECVGEIGASMPLQVNKRLIFSIGRIVREKGFDTLIEAARLICDRFHDVYFIIAGKGPMLDEYRSRVKQANLENKVFFVGFVTEEIKSALYKACTIAVFPSKYEPFGIVALEAMIAEKPTIVSNTGGLKGIIQHKETGLFMTPGDAASFIDQAAFFLENKAEAQKIAQNGKRMVEKEFGWQKIAIETKKIFDQVMMNQELIDIQS</sequence>
<dbReference type="Pfam" id="PF00534">
    <property type="entry name" value="Glycos_transf_1"/>
    <property type="match status" value="1"/>
</dbReference>
<evidence type="ECO:0000259" key="2">
    <source>
        <dbReference type="Pfam" id="PF13439"/>
    </source>
</evidence>